<reference evidence="9 10" key="1">
    <citation type="submission" date="2017-01" db="EMBL/GenBank/DDBJ databases">
        <title>Genome Sequencing of a Marine Spirillum, Oceanospirillum multiglobuliferum ATCC 33336, from Japan.</title>
        <authorList>
            <person name="Carney J.G."/>
            <person name="Trachtenberg A.M."/>
            <person name="Rheaume B.A."/>
            <person name="Linnane J.D."/>
            <person name="Pitts N.L."/>
            <person name="Mykles D.L."/>
            <person name="Maclea K.S."/>
        </authorList>
    </citation>
    <scope>NUCLEOTIDE SEQUENCE [LARGE SCALE GENOMIC DNA]</scope>
    <source>
        <strain evidence="9 10">ATCC 33336</strain>
    </source>
</reference>
<dbReference type="FunFam" id="3.40.640.10:FF:000066">
    <property type="entry name" value="Aspartate aminotransferase"/>
    <property type="match status" value="1"/>
</dbReference>
<dbReference type="PANTHER" id="PTHR11879:SF22">
    <property type="entry name" value="ASPARTATE AMINOTRANSFERASE, MITOCHONDRIAL"/>
    <property type="match status" value="1"/>
</dbReference>
<dbReference type="Gene3D" id="3.90.1150.10">
    <property type="entry name" value="Aspartate Aminotransferase, domain 1"/>
    <property type="match status" value="1"/>
</dbReference>
<dbReference type="AlphaFoldDB" id="A0A1T4RIJ5"/>
<evidence type="ECO:0000256" key="1">
    <source>
        <dbReference type="ARBA" id="ARBA00001933"/>
    </source>
</evidence>
<evidence type="ECO:0000256" key="4">
    <source>
        <dbReference type="ARBA" id="ARBA00022576"/>
    </source>
</evidence>
<dbReference type="PRINTS" id="PR00799">
    <property type="entry name" value="TRANSAMINASE"/>
</dbReference>
<dbReference type="InterPro" id="IPR015424">
    <property type="entry name" value="PyrdxlP-dep_Trfase"/>
</dbReference>
<comment type="similarity">
    <text evidence="2 7">Belongs to the class-I pyridoxal-phosphate-dependent aminotransferase family.</text>
</comment>
<comment type="caution">
    <text evidence="9">The sequence shown here is derived from an EMBL/GenBank/DDBJ whole genome shotgun (WGS) entry which is preliminary data.</text>
</comment>
<keyword evidence="6" id="KW-0663">Pyridoxal phosphate</keyword>
<accession>A0A1T4RIJ5</accession>
<dbReference type="Gene3D" id="3.40.640.10">
    <property type="entry name" value="Type I PLP-dependent aspartate aminotransferase-like (Major domain)"/>
    <property type="match status" value="1"/>
</dbReference>
<evidence type="ECO:0000256" key="6">
    <source>
        <dbReference type="ARBA" id="ARBA00022898"/>
    </source>
</evidence>
<feature type="domain" description="Aminotransferase class I/classII large" evidence="8">
    <location>
        <begin position="27"/>
        <end position="388"/>
    </location>
</feature>
<dbReference type="PROSITE" id="PS00105">
    <property type="entry name" value="AA_TRANSFER_CLASS_1"/>
    <property type="match status" value="1"/>
</dbReference>
<dbReference type="GO" id="GO:0030170">
    <property type="term" value="F:pyridoxal phosphate binding"/>
    <property type="evidence" value="ECO:0007669"/>
    <property type="project" value="InterPro"/>
</dbReference>
<sequence length="398" mass="43389">MFEQVKAIPGDALLALMVAFKNDPNPNKIDLGVGVYKDDTGNTPILKVVKQAESYLLAHELSKGYIGATGSPELAPLLQKLMLGENHPLIGSGRIATAQTPGGTGALRVAGDLINAVKPEAKIWVSDPTWSNHFHVFAGSGVEVRTYPYYDAQRNALAIDQMLACITQMTAGDVILLHASCHNPTGIDPSFSQWQQISKAVAERGVVPLIDCAYQGFGEGLEEDVQGLRLLVEQCPEALITTSCSKNFGLYNERVGALSVITETSEANQKTMSQVANCIRANYSNPPAHGAAIVCTILSDNTLRQQWEAELAEMRDRIRLMRTTLVKHLKEINCSRDFSFIAEQKGMFSYSGLSKEEVLFLREQHGIYAVDTGRINVAGINANNIERLGFAINQAIQL</sequence>
<keyword evidence="5 7" id="KW-0808">Transferase</keyword>
<comment type="cofactor">
    <cofactor evidence="1 7">
        <name>pyridoxal 5'-phosphate</name>
        <dbReference type="ChEBI" id="CHEBI:597326"/>
    </cofactor>
</comment>
<dbReference type="RefSeq" id="WP_078745951.1">
    <property type="nucleotide sequence ID" value="NZ_FUXG01000017.1"/>
</dbReference>
<dbReference type="EMBL" id="MTSM01000018">
    <property type="protein sequence ID" value="OPX54802.1"/>
    <property type="molecule type" value="Genomic_DNA"/>
</dbReference>
<dbReference type="InterPro" id="IPR015421">
    <property type="entry name" value="PyrdxlP-dep_Trfase_major"/>
</dbReference>
<dbReference type="CDD" id="cd00609">
    <property type="entry name" value="AAT_like"/>
    <property type="match status" value="1"/>
</dbReference>
<dbReference type="NCBIfam" id="NF006719">
    <property type="entry name" value="PRK09257.1"/>
    <property type="match status" value="1"/>
</dbReference>
<evidence type="ECO:0000256" key="2">
    <source>
        <dbReference type="ARBA" id="ARBA00007441"/>
    </source>
</evidence>
<dbReference type="Proteomes" id="UP000191418">
    <property type="component" value="Unassembled WGS sequence"/>
</dbReference>
<dbReference type="EC" id="2.6.1.-" evidence="7"/>
<keyword evidence="10" id="KW-1185">Reference proteome</keyword>
<dbReference type="InterPro" id="IPR004838">
    <property type="entry name" value="NHTrfase_class1_PyrdxlP-BS"/>
</dbReference>
<dbReference type="GO" id="GO:0004838">
    <property type="term" value="F:L-tyrosine-2-oxoglutarate transaminase activity"/>
    <property type="evidence" value="ECO:0007669"/>
    <property type="project" value="TreeGrafter"/>
</dbReference>
<dbReference type="PANTHER" id="PTHR11879">
    <property type="entry name" value="ASPARTATE AMINOTRANSFERASE"/>
    <property type="match status" value="1"/>
</dbReference>
<evidence type="ECO:0000256" key="7">
    <source>
        <dbReference type="RuleBase" id="RU000481"/>
    </source>
</evidence>
<dbReference type="SUPFAM" id="SSF53383">
    <property type="entry name" value="PLP-dependent transferases"/>
    <property type="match status" value="1"/>
</dbReference>
<keyword evidence="4 7" id="KW-0032">Aminotransferase</keyword>
<evidence type="ECO:0000313" key="9">
    <source>
        <dbReference type="EMBL" id="OPX54802.1"/>
    </source>
</evidence>
<dbReference type="GO" id="GO:0005829">
    <property type="term" value="C:cytosol"/>
    <property type="evidence" value="ECO:0007669"/>
    <property type="project" value="TreeGrafter"/>
</dbReference>
<dbReference type="OrthoDB" id="9766445at2"/>
<evidence type="ECO:0000256" key="5">
    <source>
        <dbReference type="ARBA" id="ARBA00022679"/>
    </source>
</evidence>
<dbReference type="Pfam" id="PF00155">
    <property type="entry name" value="Aminotran_1_2"/>
    <property type="match status" value="1"/>
</dbReference>
<organism evidence="9 10">
    <name type="scientific">Oceanospirillum multiglobuliferum</name>
    <dbReference type="NCBI Taxonomy" id="64969"/>
    <lineage>
        <taxon>Bacteria</taxon>
        <taxon>Pseudomonadati</taxon>
        <taxon>Pseudomonadota</taxon>
        <taxon>Gammaproteobacteria</taxon>
        <taxon>Oceanospirillales</taxon>
        <taxon>Oceanospirillaceae</taxon>
        <taxon>Oceanospirillum</taxon>
    </lineage>
</organism>
<dbReference type="InterPro" id="IPR000796">
    <property type="entry name" value="Asp_trans"/>
</dbReference>
<comment type="subunit">
    <text evidence="3">Homodimer.</text>
</comment>
<dbReference type="InterPro" id="IPR004839">
    <property type="entry name" value="Aminotransferase_I/II_large"/>
</dbReference>
<name>A0A1T4RIJ5_9GAMM</name>
<dbReference type="FunFam" id="3.90.1150.10:FF:000001">
    <property type="entry name" value="Aspartate aminotransferase"/>
    <property type="match status" value="1"/>
</dbReference>
<dbReference type="GO" id="GO:0033585">
    <property type="term" value="P:L-phenylalanine biosynthetic process from chorismate via phenylpyruvate"/>
    <property type="evidence" value="ECO:0007669"/>
    <property type="project" value="TreeGrafter"/>
</dbReference>
<protein>
    <recommendedName>
        <fullName evidence="7">Aminotransferase</fullName>
        <ecNumber evidence="7">2.6.1.-</ecNumber>
    </recommendedName>
</protein>
<dbReference type="GO" id="GO:0004069">
    <property type="term" value="F:L-aspartate:2-oxoglutarate aminotransferase activity"/>
    <property type="evidence" value="ECO:0007669"/>
    <property type="project" value="TreeGrafter"/>
</dbReference>
<gene>
    <name evidence="9" type="ORF">BTE48_12325</name>
</gene>
<evidence type="ECO:0000259" key="8">
    <source>
        <dbReference type="Pfam" id="PF00155"/>
    </source>
</evidence>
<evidence type="ECO:0000256" key="3">
    <source>
        <dbReference type="ARBA" id="ARBA00011738"/>
    </source>
</evidence>
<dbReference type="STRING" id="64969.SAMN02745127_02395"/>
<dbReference type="InterPro" id="IPR015422">
    <property type="entry name" value="PyrdxlP-dep_Trfase_small"/>
</dbReference>
<dbReference type="GO" id="GO:0042802">
    <property type="term" value="F:identical protein binding"/>
    <property type="evidence" value="ECO:0007669"/>
    <property type="project" value="TreeGrafter"/>
</dbReference>
<proteinExistence type="inferred from homology"/>
<evidence type="ECO:0000313" key="10">
    <source>
        <dbReference type="Proteomes" id="UP000191418"/>
    </source>
</evidence>